<dbReference type="AlphaFoldDB" id="A0A2N8S0D1"/>
<dbReference type="CDD" id="cd13674">
    <property type="entry name" value="PBP2_TRAP_SBP_like_1"/>
    <property type="match status" value="1"/>
</dbReference>
<accession>A0A2N8S0D1</accession>
<protein>
    <submittedName>
        <fullName evidence="5">C4-dicarboxylate ABC transporter</fullName>
    </submittedName>
</protein>
<comment type="similarity">
    <text evidence="1">Belongs to the bacterial solute-binding protein 7 family.</text>
</comment>
<organism evidence="5 6">
    <name type="scientific">Stutzerimonas stutzeri</name>
    <name type="common">Pseudomonas stutzeri</name>
    <dbReference type="NCBI Taxonomy" id="316"/>
    <lineage>
        <taxon>Bacteria</taxon>
        <taxon>Pseudomonadati</taxon>
        <taxon>Pseudomonadota</taxon>
        <taxon>Gammaproteobacteria</taxon>
        <taxon>Pseudomonadales</taxon>
        <taxon>Pseudomonadaceae</taxon>
        <taxon>Stutzerimonas</taxon>
    </lineage>
</organism>
<name>A0A2N8S0D1_STUST</name>
<dbReference type="Pfam" id="PF03480">
    <property type="entry name" value="DctP"/>
    <property type="match status" value="1"/>
</dbReference>
<feature type="signal peptide" evidence="4">
    <location>
        <begin position="1"/>
        <end position="21"/>
    </location>
</feature>
<dbReference type="PIRSF" id="PIRSF006470">
    <property type="entry name" value="DctB"/>
    <property type="match status" value="1"/>
</dbReference>
<dbReference type="PROSITE" id="PS51257">
    <property type="entry name" value="PROKAR_LIPOPROTEIN"/>
    <property type="match status" value="1"/>
</dbReference>
<proteinExistence type="inferred from homology"/>
<dbReference type="GO" id="GO:0015740">
    <property type="term" value="P:C4-dicarboxylate transport"/>
    <property type="evidence" value="ECO:0007669"/>
    <property type="project" value="TreeGrafter"/>
</dbReference>
<dbReference type="RefSeq" id="WP_102825975.1">
    <property type="nucleotide sequence ID" value="NZ_CP139348.1"/>
</dbReference>
<dbReference type="OrthoDB" id="9771186at2"/>
<dbReference type="InterPro" id="IPR004682">
    <property type="entry name" value="TRAP_DctP"/>
</dbReference>
<evidence type="ECO:0000313" key="5">
    <source>
        <dbReference type="EMBL" id="PNF80089.1"/>
    </source>
</evidence>
<dbReference type="Gene3D" id="3.40.190.170">
    <property type="entry name" value="Bacterial extracellular solute-binding protein, family 7"/>
    <property type="match status" value="1"/>
</dbReference>
<evidence type="ECO:0000256" key="3">
    <source>
        <dbReference type="ARBA" id="ARBA00022729"/>
    </source>
</evidence>
<gene>
    <name evidence="5" type="ORF">CXK92_15880</name>
</gene>
<dbReference type="GO" id="GO:0030288">
    <property type="term" value="C:outer membrane-bounded periplasmic space"/>
    <property type="evidence" value="ECO:0007669"/>
    <property type="project" value="InterPro"/>
</dbReference>
<evidence type="ECO:0000256" key="2">
    <source>
        <dbReference type="ARBA" id="ARBA00022448"/>
    </source>
</evidence>
<dbReference type="EMBL" id="POUN01000004">
    <property type="protein sequence ID" value="PNF80089.1"/>
    <property type="molecule type" value="Genomic_DNA"/>
</dbReference>
<evidence type="ECO:0000256" key="4">
    <source>
        <dbReference type="SAM" id="SignalP"/>
    </source>
</evidence>
<sequence length="330" mass="37359">MKPIITLAGLLLAVASACAQAEPIVIKFSHVVADDTPKGKGALMFKRLAEERMPGQVRVEVYPNSTLFGDATELEALRNDEVQLLAPSLAKFEQYTKQLQVFDLPFLFDDIEAVNRFQKRTKGKQLLRSMEDKNITGLAYWHNGMKQLSATRMLRQPSDAAGLSFRIQPSAVLEAQFGAVGASTQKIPFADAYDALRAGTVQGAENPWSNIYSKKMHTVQPYIVETDHGVLDYMVVSNTRFWMSMPHKVRFELEAILDEVSFMVNREAEELNRADRERIRQAGTSEIATLTPEERERWREAMRPVWQQFEPIIGADIIKAAETVNRKQRN</sequence>
<reference evidence="5 6" key="1">
    <citation type="submission" date="2018-01" db="EMBL/GenBank/DDBJ databases">
        <title>Denitrification phenotypes of diverse strains of Pseudomonas stutzeri.</title>
        <authorList>
            <person name="Milligan D.A."/>
            <person name="Bergaust L."/>
            <person name="Bakken L.R."/>
            <person name="Frostegard A."/>
        </authorList>
    </citation>
    <scope>NUCLEOTIDE SEQUENCE [LARGE SCALE GENOMIC DNA]</scope>
    <source>
        <strain evidence="5 6">KC</strain>
    </source>
</reference>
<evidence type="ECO:0000256" key="1">
    <source>
        <dbReference type="ARBA" id="ARBA00009023"/>
    </source>
</evidence>
<dbReference type="NCBIfam" id="TIGR00787">
    <property type="entry name" value="dctP"/>
    <property type="match status" value="1"/>
</dbReference>
<dbReference type="NCBIfam" id="NF037995">
    <property type="entry name" value="TRAP_S1"/>
    <property type="match status" value="1"/>
</dbReference>
<dbReference type="InterPro" id="IPR018389">
    <property type="entry name" value="DctP_fam"/>
</dbReference>
<dbReference type="PANTHER" id="PTHR33376:SF7">
    <property type="entry name" value="C4-DICARBOXYLATE-BINDING PROTEIN DCTB"/>
    <property type="match status" value="1"/>
</dbReference>
<dbReference type="PANTHER" id="PTHR33376">
    <property type="match status" value="1"/>
</dbReference>
<dbReference type="InterPro" id="IPR038404">
    <property type="entry name" value="TRAP_DctP_sf"/>
</dbReference>
<dbReference type="Proteomes" id="UP000235925">
    <property type="component" value="Unassembled WGS sequence"/>
</dbReference>
<dbReference type="GO" id="GO:0055085">
    <property type="term" value="P:transmembrane transport"/>
    <property type="evidence" value="ECO:0007669"/>
    <property type="project" value="InterPro"/>
</dbReference>
<comment type="caution">
    <text evidence="5">The sequence shown here is derived from an EMBL/GenBank/DDBJ whole genome shotgun (WGS) entry which is preliminary data.</text>
</comment>
<keyword evidence="2" id="KW-0813">Transport</keyword>
<feature type="chain" id="PRO_5014951561" evidence="4">
    <location>
        <begin position="22"/>
        <end position="330"/>
    </location>
</feature>
<keyword evidence="3 4" id="KW-0732">Signal</keyword>
<evidence type="ECO:0000313" key="6">
    <source>
        <dbReference type="Proteomes" id="UP000235925"/>
    </source>
</evidence>